<proteinExistence type="predicted"/>
<keyword evidence="1" id="KW-1185">Reference proteome</keyword>
<evidence type="ECO:0000313" key="1">
    <source>
        <dbReference type="Proteomes" id="UP000050795"/>
    </source>
</evidence>
<reference evidence="2" key="2">
    <citation type="submission" date="2023-11" db="UniProtKB">
        <authorList>
            <consortium name="WormBaseParasite"/>
        </authorList>
    </citation>
    <scope>IDENTIFICATION</scope>
</reference>
<sequence>MVESNPLEFHFSYLLLKVYDWKLKVRRLRDVEFLSLPSLCCIVYPTTKRYLCDATYYSEQQTLVHTCLA</sequence>
<name>A0AA85JXI7_TRIRE</name>
<protein>
    <submittedName>
        <fullName evidence="2">Uncharacterized protein</fullName>
    </submittedName>
</protein>
<evidence type="ECO:0000313" key="2">
    <source>
        <dbReference type="WBParaSite" id="TREG1_42720.1"/>
    </source>
</evidence>
<reference evidence="1" key="1">
    <citation type="submission" date="2022-06" db="EMBL/GenBank/DDBJ databases">
        <authorList>
            <person name="Berger JAMES D."/>
            <person name="Berger JAMES D."/>
        </authorList>
    </citation>
    <scope>NUCLEOTIDE SEQUENCE [LARGE SCALE GENOMIC DNA]</scope>
</reference>
<accession>A0AA85JXI7</accession>
<organism evidence="1 2">
    <name type="scientific">Trichobilharzia regenti</name>
    <name type="common">Nasal bird schistosome</name>
    <dbReference type="NCBI Taxonomy" id="157069"/>
    <lineage>
        <taxon>Eukaryota</taxon>
        <taxon>Metazoa</taxon>
        <taxon>Spiralia</taxon>
        <taxon>Lophotrochozoa</taxon>
        <taxon>Platyhelminthes</taxon>
        <taxon>Trematoda</taxon>
        <taxon>Digenea</taxon>
        <taxon>Strigeidida</taxon>
        <taxon>Schistosomatoidea</taxon>
        <taxon>Schistosomatidae</taxon>
        <taxon>Trichobilharzia</taxon>
    </lineage>
</organism>
<dbReference type="AlphaFoldDB" id="A0AA85JXI7"/>
<dbReference type="Proteomes" id="UP000050795">
    <property type="component" value="Unassembled WGS sequence"/>
</dbReference>
<dbReference type="WBParaSite" id="TREG1_42720.1">
    <property type="protein sequence ID" value="TREG1_42720.1"/>
    <property type="gene ID" value="TREG1_42720"/>
</dbReference>